<evidence type="ECO:0000259" key="2">
    <source>
        <dbReference type="Pfam" id="PF13546"/>
    </source>
</evidence>
<dbReference type="InterPro" id="IPR039365">
    <property type="entry name" value="IS701-like"/>
</dbReference>
<evidence type="ECO:0000256" key="1">
    <source>
        <dbReference type="SAM" id="MobiDB-lite"/>
    </source>
</evidence>
<feature type="compositionally biased region" description="Low complexity" evidence="1">
    <location>
        <begin position="408"/>
        <end position="432"/>
    </location>
</feature>
<feature type="domain" description="Transposase IS701-like DDE" evidence="2">
    <location>
        <begin position="27"/>
        <end position="238"/>
    </location>
</feature>
<geneLocation type="plasmid" evidence="3">
    <name>unnamed2</name>
</geneLocation>
<reference evidence="3 4" key="1">
    <citation type="submission" date="2023-02" db="EMBL/GenBank/DDBJ databases">
        <authorList>
            <person name="Maleckis M."/>
        </authorList>
    </citation>
    <scope>NUCLEOTIDE SEQUENCE [LARGE SCALE GENOMIC DNA]</scope>
    <source>
        <strain evidence="3 4">P8-A2</strain>
        <plasmid evidence="3">unnamed2</plasmid>
    </source>
</reference>
<dbReference type="Proteomes" id="UP001257627">
    <property type="component" value="Unassembled WGS sequence"/>
</dbReference>
<comment type="caution">
    <text evidence="3">The sequence shown here is derived from an EMBL/GenBank/DDBJ whole genome shotgun (WGS) entry which is preliminary data.</text>
</comment>
<feature type="region of interest" description="Disordered" evidence="1">
    <location>
        <begin position="390"/>
        <end position="474"/>
    </location>
</feature>
<keyword evidence="3" id="KW-0614">Plasmid</keyword>
<evidence type="ECO:0000313" key="3">
    <source>
        <dbReference type="EMBL" id="MDU9001597.1"/>
    </source>
</evidence>
<dbReference type="PANTHER" id="PTHR33627:SF1">
    <property type="entry name" value="TRANSPOSASE"/>
    <property type="match status" value="1"/>
</dbReference>
<dbReference type="NCBIfam" id="NF033540">
    <property type="entry name" value="transpos_IS701"/>
    <property type="match status" value="1"/>
</dbReference>
<dbReference type="SUPFAM" id="SSF53098">
    <property type="entry name" value="Ribonuclease H-like"/>
    <property type="match status" value="1"/>
</dbReference>
<evidence type="ECO:0000313" key="4">
    <source>
        <dbReference type="Proteomes" id="UP001257627"/>
    </source>
</evidence>
<dbReference type="PANTHER" id="PTHR33627">
    <property type="entry name" value="TRANSPOSASE"/>
    <property type="match status" value="1"/>
</dbReference>
<name>A0ABU3V5Z5_9ACTN</name>
<sequence>MDDWSGDVAQVAEWDAELEELLRQVGDVFPRADLRRRAKACVRGLLGSVSRKNGWQLAEYAGWRRPDGQQHLLDRAKWDVDELRDRVRRYALDGLADSAGGVLVIDETGFAKKGRTSVGVARQFTGSLGGVFPCQIGVFAAWATTRGATLVDREIYLPQVWTGDRERCAAAQVPETVGFATKPRLAEKMIDRILPELPENTWLAADEVYGRDGGFRSFAESRQLPYVVSVSSAQTVLPRPGWRRIDKLAAAADDSEWQLIEAGPSQTGSRWWQWWVRRIADPEEPVGTAVRGQPWPSRWMIARRRPETPDDLDYYLAWGPSGTPPEHLAHVAGARWRVEDAIKLGKHQCGLADYEVRHWHGWYRHITLSMLAAAFLAVQAATDDADAPAPLREALSGDEPDEEPKGGSTRTSSAPNSSSPTPRPRSASSLRSSTRRPHPSTVGPPTDCGGHAGDDITRPTPTSIIADAGLANSP</sequence>
<keyword evidence="4" id="KW-1185">Reference proteome</keyword>
<dbReference type="RefSeq" id="WP_266945833.1">
    <property type="nucleotide sequence ID" value="NZ_JAPEMK010000006.1"/>
</dbReference>
<proteinExistence type="predicted"/>
<dbReference type="Pfam" id="PF13546">
    <property type="entry name" value="DDE_5"/>
    <property type="match status" value="1"/>
</dbReference>
<gene>
    <name evidence="3" type="ORF">PU648_57215</name>
</gene>
<dbReference type="InterPro" id="IPR012337">
    <property type="entry name" value="RNaseH-like_sf"/>
</dbReference>
<dbReference type="InterPro" id="IPR038721">
    <property type="entry name" value="IS701-like_DDE_dom"/>
</dbReference>
<protein>
    <submittedName>
        <fullName evidence="3">IS701 family transposase</fullName>
    </submittedName>
</protein>
<dbReference type="EMBL" id="JARAKF010000004">
    <property type="protein sequence ID" value="MDU9001597.1"/>
    <property type="molecule type" value="Genomic_DNA"/>
</dbReference>
<accession>A0ABU3V5Z5</accession>
<organism evidence="3 4">
    <name type="scientific">Streptomyces mirabilis</name>
    <dbReference type="NCBI Taxonomy" id="68239"/>
    <lineage>
        <taxon>Bacteria</taxon>
        <taxon>Bacillati</taxon>
        <taxon>Actinomycetota</taxon>
        <taxon>Actinomycetes</taxon>
        <taxon>Kitasatosporales</taxon>
        <taxon>Streptomycetaceae</taxon>
        <taxon>Streptomyces</taxon>
    </lineage>
</organism>